<evidence type="ECO:0000256" key="1">
    <source>
        <dbReference type="ARBA" id="ARBA00022679"/>
    </source>
</evidence>
<evidence type="ECO:0000313" key="2">
    <source>
        <dbReference type="EMBL" id="RSM83943.1"/>
    </source>
</evidence>
<dbReference type="InterPro" id="IPR044855">
    <property type="entry name" value="CoA-Trfase_III_dom3_sf"/>
</dbReference>
<dbReference type="GO" id="GO:0008410">
    <property type="term" value="F:CoA-transferase activity"/>
    <property type="evidence" value="ECO:0007669"/>
    <property type="project" value="TreeGrafter"/>
</dbReference>
<protein>
    <submittedName>
        <fullName evidence="2">CoA transferase</fullName>
    </submittedName>
</protein>
<dbReference type="RefSeq" id="WP_037255023.1">
    <property type="nucleotide sequence ID" value="NZ_QHKI01000018.1"/>
</dbReference>
<reference evidence="2 3" key="1">
    <citation type="submission" date="2018-05" db="EMBL/GenBank/DDBJ databases">
        <title>Evolution of GPA BGCs.</title>
        <authorList>
            <person name="Waglechner N."/>
            <person name="Wright G.D."/>
        </authorList>
    </citation>
    <scope>NUCLEOTIDE SEQUENCE [LARGE SCALE GENOMIC DNA]</scope>
    <source>
        <strain evidence="2 3">A82846</strain>
    </source>
</reference>
<dbReference type="Gene3D" id="3.40.50.10540">
    <property type="entry name" value="Crotonobetainyl-coa:carnitine coa-transferase, domain 1"/>
    <property type="match status" value="1"/>
</dbReference>
<dbReference type="InterPro" id="IPR023606">
    <property type="entry name" value="CoA-Trfase_III_dom_1_sf"/>
</dbReference>
<dbReference type="Proteomes" id="UP000287547">
    <property type="component" value="Unassembled WGS sequence"/>
</dbReference>
<evidence type="ECO:0000313" key="3">
    <source>
        <dbReference type="Proteomes" id="UP000287547"/>
    </source>
</evidence>
<dbReference type="InterPro" id="IPR050483">
    <property type="entry name" value="CoA-transferase_III_domain"/>
</dbReference>
<organism evidence="2 3">
    <name type="scientific">Kibdelosporangium aridum</name>
    <dbReference type="NCBI Taxonomy" id="2030"/>
    <lineage>
        <taxon>Bacteria</taxon>
        <taxon>Bacillati</taxon>
        <taxon>Actinomycetota</taxon>
        <taxon>Actinomycetes</taxon>
        <taxon>Pseudonocardiales</taxon>
        <taxon>Pseudonocardiaceae</taxon>
        <taxon>Kibdelosporangium</taxon>
    </lineage>
</organism>
<dbReference type="SUPFAM" id="SSF89796">
    <property type="entry name" value="CoA-transferase family III (CaiB/BaiF)"/>
    <property type="match status" value="1"/>
</dbReference>
<dbReference type="Pfam" id="PF02515">
    <property type="entry name" value="CoA_transf_3"/>
    <property type="match status" value="1"/>
</dbReference>
<keyword evidence="1 2" id="KW-0808">Transferase</keyword>
<dbReference type="PANTHER" id="PTHR48207:SF4">
    <property type="entry name" value="BLL6097 PROTEIN"/>
    <property type="match status" value="1"/>
</dbReference>
<dbReference type="AlphaFoldDB" id="A0A428Z827"/>
<dbReference type="InterPro" id="IPR003673">
    <property type="entry name" value="CoA-Trfase_fam_III"/>
</dbReference>
<dbReference type="PANTHER" id="PTHR48207">
    <property type="entry name" value="SUCCINATE--HYDROXYMETHYLGLUTARATE COA-TRANSFERASE"/>
    <property type="match status" value="1"/>
</dbReference>
<proteinExistence type="predicted"/>
<gene>
    <name evidence="2" type="ORF">DMH04_22655</name>
</gene>
<dbReference type="EMBL" id="QHKI01000018">
    <property type="protein sequence ID" value="RSM83943.1"/>
    <property type="molecule type" value="Genomic_DNA"/>
</dbReference>
<comment type="caution">
    <text evidence="2">The sequence shown here is derived from an EMBL/GenBank/DDBJ whole genome shotgun (WGS) entry which is preliminary data.</text>
</comment>
<name>A0A428Z827_KIBAR</name>
<accession>A0A428Z827</accession>
<dbReference type="OrthoDB" id="9797653at2"/>
<dbReference type="Gene3D" id="3.30.1540.10">
    <property type="entry name" value="formyl-coa transferase, domain 3"/>
    <property type="match status" value="1"/>
</dbReference>
<sequence length="392" mass="42428">MTTSHGPLTGVRVIDLASVVMGPYAAQLLGDMGADVIKVEPPGGDLTRITRPQRNPGMGALALNVNRNKRGIVLDLKSPAGQEALLKLVEGADILLTNMRPGALRRLGLDYERLATANPKLIYCNAQGFRTDSPQAGLAAYDEIVQASSGLVDLMRRATGTPDYVPSILADKVCALTITYSVLAALVHQRATGQGQQVEVPMTDTLLAFTMVEHLSGQTFEPPLGPTGFNRAMAKPHRAVRTKDGWACILPYTDKNIAQFFLAVGEPELAADERFQDHEQRARNYSALYELVEQFAVRHTTAEWQEICGERSIPFAPVLELDEAADNPYFEPLITQAVHPTEGPYRQIGFPVRFSATPATLREHCPTLGQHTGEVLAELGLNDPKGGSAPAG</sequence>